<reference evidence="1" key="1">
    <citation type="submission" date="2020-05" db="EMBL/GenBank/DDBJ databases">
        <title>Mycena genomes resolve the evolution of fungal bioluminescence.</title>
        <authorList>
            <person name="Tsai I.J."/>
        </authorList>
    </citation>
    <scope>NUCLEOTIDE SEQUENCE</scope>
    <source>
        <strain evidence="1">160909Yilan</strain>
    </source>
</reference>
<keyword evidence="2" id="KW-1185">Reference proteome</keyword>
<dbReference type="Proteomes" id="UP000623467">
    <property type="component" value="Unassembled WGS sequence"/>
</dbReference>
<protein>
    <submittedName>
        <fullName evidence="1">Uncharacterized protein</fullName>
    </submittedName>
</protein>
<organism evidence="1 2">
    <name type="scientific">Mycena sanguinolenta</name>
    <dbReference type="NCBI Taxonomy" id="230812"/>
    <lineage>
        <taxon>Eukaryota</taxon>
        <taxon>Fungi</taxon>
        <taxon>Dikarya</taxon>
        <taxon>Basidiomycota</taxon>
        <taxon>Agaricomycotina</taxon>
        <taxon>Agaricomycetes</taxon>
        <taxon>Agaricomycetidae</taxon>
        <taxon>Agaricales</taxon>
        <taxon>Marasmiineae</taxon>
        <taxon>Mycenaceae</taxon>
        <taxon>Mycena</taxon>
    </lineage>
</organism>
<accession>A0A8H6ZJS2</accession>
<name>A0A8H6ZJS2_9AGAR</name>
<sequence length="263" mass="29766">MAHIAVVVLNVFERELPMGMFLVQQLLTPMLGLQSPSMRPHWIQGPFRRLMQKRRSLAELLGLGLELVTWDGISPIPLVDKAGCIFAVLAGQPTAHGYAHSAREAFKFIQAEGNKAHFPTSMLRHRRGLFAVINVGLIFGKGQMEPTWLDTKGYAPLGQKLLANEHIRRMAVFASSTFQLWAPRLWGYYHEYNKKLSAAFPHLRRPFANSVFSCAAFNFGPRTQDQLASADPVEYARLMELKERRWEEGLRLFSTAEEMLGAN</sequence>
<dbReference type="OrthoDB" id="3031270at2759"/>
<dbReference type="EMBL" id="JACAZH010000001">
    <property type="protein sequence ID" value="KAF7378196.1"/>
    <property type="molecule type" value="Genomic_DNA"/>
</dbReference>
<gene>
    <name evidence="1" type="ORF">MSAN_00244200</name>
</gene>
<dbReference type="AlphaFoldDB" id="A0A8H6ZJS2"/>
<evidence type="ECO:0000313" key="2">
    <source>
        <dbReference type="Proteomes" id="UP000623467"/>
    </source>
</evidence>
<proteinExistence type="predicted"/>
<comment type="caution">
    <text evidence="1">The sequence shown here is derived from an EMBL/GenBank/DDBJ whole genome shotgun (WGS) entry which is preliminary data.</text>
</comment>
<evidence type="ECO:0000313" key="1">
    <source>
        <dbReference type="EMBL" id="KAF7378196.1"/>
    </source>
</evidence>